<evidence type="ECO:0000313" key="3">
    <source>
        <dbReference type="Proteomes" id="UP001642484"/>
    </source>
</evidence>
<evidence type="ECO:0000313" key="2">
    <source>
        <dbReference type="EMBL" id="CAK9109915.1"/>
    </source>
</evidence>
<sequence length="254" mass="28079">MTAKHLSLPIIQKATKSIRRHVRRSPPGSLIFLSFSVTPSVSSPHVAPSGWILLLARVVEDSEFFYLVNEPYFGGDLTQLGKRAHDQGISMSEDWWRGIFYQCLEGLEYLHSQAVMHCDIKEENIMLAERPPLGDPRVVLIDFGLAEGFSSTSSGASGTAGYIPPETWETEWWYPKGDIFSMGIVFFQLMIGQVPSGDVIGVLQTTGENEEVPVRTGCRGCCPLEVSLMMLTSTVCITRIHSFESLVCLHGVAP</sequence>
<dbReference type="CDD" id="cd00180">
    <property type="entry name" value="PKc"/>
    <property type="match status" value="1"/>
</dbReference>
<dbReference type="PANTHER" id="PTHR44167:SF24">
    <property type="entry name" value="SERINE_THREONINE-PROTEIN KINASE CHK2"/>
    <property type="match status" value="1"/>
</dbReference>
<reference evidence="2 3" key="1">
    <citation type="submission" date="2024-02" db="EMBL/GenBank/DDBJ databases">
        <authorList>
            <person name="Chen Y."/>
            <person name="Shah S."/>
            <person name="Dougan E. K."/>
            <person name="Thang M."/>
            <person name="Chan C."/>
        </authorList>
    </citation>
    <scope>NUCLEOTIDE SEQUENCE [LARGE SCALE GENOMIC DNA]</scope>
</reference>
<dbReference type="Pfam" id="PF00069">
    <property type="entry name" value="Pkinase"/>
    <property type="match status" value="1"/>
</dbReference>
<dbReference type="PROSITE" id="PS50011">
    <property type="entry name" value="PROTEIN_KINASE_DOM"/>
    <property type="match status" value="1"/>
</dbReference>
<gene>
    <name evidence="2" type="ORF">CCMP2556_LOCUS51133</name>
</gene>
<dbReference type="InterPro" id="IPR008271">
    <property type="entry name" value="Ser/Thr_kinase_AS"/>
</dbReference>
<dbReference type="Proteomes" id="UP001642484">
    <property type="component" value="Unassembled WGS sequence"/>
</dbReference>
<proteinExistence type="predicted"/>
<dbReference type="InterPro" id="IPR000719">
    <property type="entry name" value="Prot_kinase_dom"/>
</dbReference>
<dbReference type="InterPro" id="IPR011009">
    <property type="entry name" value="Kinase-like_dom_sf"/>
</dbReference>
<comment type="caution">
    <text evidence="2">The sequence shown here is derived from an EMBL/GenBank/DDBJ whole genome shotgun (WGS) entry which is preliminary data.</text>
</comment>
<organism evidence="2 3">
    <name type="scientific">Durusdinium trenchii</name>
    <dbReference type="NCBI Taxonomy" id="1381693"/>
    <lineage>
        <taxon>Eukaryota</taxon>
        <taxon>Sar</taxon>
        <taxon>Alveolata</taxon>
        <taxon>Dinophyceae</taxon>
        <taxon>Suessiales</taxon>
        <taxon>Symbiodiniaceae</taxon>
        <taxon>Durusdinium</taxon>
    </lineage>
</organism>
<accession>A0ABP0SC23</accession>
<dbReference type="EMBL" id="CAXAMN010027294">
    <property type="protein sequence ID" value="CAK9109915.1"/>
    <property type="molecule type" value="Genomic_DNA"/>
</dbReference>
<dbReference type="Gene3D" id="1.10.510.10">
    <property type="entry name" value="Transferase(Phosphotransferase) domain 1"/>
    <property type="match status" value="1"/>
</dbReference>
<dbReference type="SUPFAM" id="SSF56112">
    <property type="entry name" value="Protein kinase-like (PK-like)"/>
    <property type="match status" value="1"/>
</dbReference>
<protein>
    <recommendedName>
        <fullName evidence="1">Protein kinase domain-containing protein</fullName>
    </recommendedName>
</protein>
<dbReference type="SMART" id="SM00220">
    <property type="entry name" value="S_TKc"/>
    <property type="match status" value="1"/>
</dbReference>
<evidence type="ECO:0000259" key="1">
    <source>
        <dbReference type="PROSITE" id="PS50011"/>
    </source>
</evidence>
<name>A0ABP0SC23_9DINO</name>
<feature type="domain" description="Protein kinase" evidence="1">
    <location>
        <begin position="1"/>
        <end position="254"/>
    </location>
</feature>
<dbReference type="PROSITE" id="PS00108">
    <property type="entry name" value="PROTEIN_KINASE_ST"/>
    <property type="match status" value="1"/>
</dbReference>
<dbReference type="PANTHER" id="PTHR44167">
    <property type="entry name" value="OVARIAN-SPECIFIC SERINE/THREONINE-PROTEIN KINASE LOK-RELATED"/>
    <property type="match status" value="1"/>
</dbReference>
<keyword evidence="3" id="KW-1185">Reference proteome</keyword>